<reference evidence="6 7" key="1">
    <citation type="journal article" date="2022" name="Nat. Plants">
        <title>Genomes of leafy and leafless Platanthera orchids illuminate the evolution of mycoheterotrophy.</title>
        <authorList>
            <person name="Li M.H."/>
            <person name="Liu K.W."/>
            <person name="Li Z."/>
            <person name="Lu H.C."/>
            <person name="Ye Q.L."/>
            <person name="Zhang D."/>
            <person name="Wang J.Y."/>
            <person name="Li Y.F."/>
            <person name="Zhong Z.M."/>
            <person name="Liu X."/>
            <person name="Yu X."/>
            <person name="Liu D.K."/>
            <person name="Tu X.D."/>
            <person name="Liu B."/>
            <person name="Hao Y."/>
            <person name="Liao X.Y."/>
            <person name="Jiang Y.T."/>
            <person name="Sun W.H."/>
            <person name="Chen J."/>
            <person name="Chen Y.Q."/>
            <person name="Ai Y."/>
            <person name="Zhai J.W."/>
            <person name="Wu S.S."/>
            <person name="Zhou Z."/>
            <person name="Hsiao Y.Y."/>
            <person name="Wu W.L."/>
            <person name="Chen Y.Y."/>
            <person name="Lin Y.F."/>
            <person name="Hsu J.L."/>
            <person name="Li C.Y."/>
            <person name="Wang Z.W."/>
            <person name="Zhao X."/>
            <person name="Zhong W.Y."/>
            <person name="Ma X.K."/>
            <person name="Ma L."/>
            <person name="Huang J."/>
            <person name="Chen G.Z."/>
            <person name="Huang M.Z."/>
            <person name="Huang L."/>
            <person name="Peng D.H."/>
            <person name="Luo Y.B."/>
            <person name="Zou S.Q."/>
            <person name="Chen S.P."/>
            <person name="Lan S."/>
            <person name="Tsai W.C."/>
            <person name="Van de Peer Y."/>
            <person name="Liu Z.J."/>
        </authorList>
    </citation>
    <scope>NUCLEOTIDE SEQUENCE [LARGE SCALE GENOMIC DNA]</scope>
    <source>
        <strain evidence="6">Lor287</strain>
    </source>
</reference>
<evidence type="ECO:0000256" key="3">
    <source>
        <dbReference type="ARBA" id="ARBA00022598"/>
    </source>
</evidence>
<dbReference type="InterPro" id="IPR020845">
    <property type="entry name" value="AMP-binding_CS"/>
</dbReference>
<gene>
    <name evidence="6" type="primary">4CLL10</name>
    <name evidence="6" type="ORF">KSP39_PZI018300</name>
</gene>
<keyword evidence="3 6" id="KW-0436">Ligase</keyword>
<dbReference type="GO" id="GO:0106290">
    <property type="term" value="F:trans-cinnamate-CoA ligase activity"/>
    <property type="evidence" value="ECO:0007669"/>
    <property type="project" value="UniProtKB-ARBA"/>
</dbReference>
<dbReference type="Proteomes" id="UP001418222">
    <property type="component" value="Unassembled WGS sequence"/>
</dbReference>
<evidence type="ECO:0000256" key="1">
    <source>
        <dbReference type="ARBA" id="ARBA00006432"/>
    </source>
</evidence>
<keyword evidence="7" id="KW-1185">Reference proteome</keyword>
<comment type="similarity">
    <text evidence="1">Belongs to the ATP-dependent AMP-binding enzyme family.</text>
</comment>
<dbReference type="GO" id="GO:0009698">
    <property type="term" value="P:phenylpropanoid metabolic process"/>
    <property type="evidence" value="ECO:0007669"/>
    <property type="project" value="UniProtKB-ARBA"/>
</dbReference>
<feature type="domain" description="AMP-dependent synthetase/ligase" evidence="5">
    <location>
        <begin position="66"/>
        <end position="122"/>
    </location>
</feature>
<dbReference type="GO" id="GO:0006631">
    <property type="term" value="P:fatty acid metabolic process"/>
    <property type="evidence" value="ECO:0007669"/>
    <property type="project" value="TreeGrafter"/>
</dbReference>
<evidence type="ECO:0000259" key="5">
    <source>
        <dbReference type="Pfam" id="PF00501"/>
    </source>
</evidence>
<dbReference type="PROSITE" id="PS00455">
    <property type="entry name" value="AMP_BINDING"/>
    <property type="match status" value="1"/>
</dbReference>
<evidence type="ECO:0000256" key="4">
    <source>
        <dbReference type="ARBA" id="ARBA00034252"/>
    </source>
</evidence>
<dbReference type="GO" id="GO:0016207">
    <property type="term" value="F:4-coumarate-CoA ligase activity"/>
    <property type="evidence" value="ECO:0007669"/>
    <property type="project" value="UniProtKB-EC"/>
</dbReference>
<dbReference type="AlphaFoldDB" id="A0AAP0FZ16"/>
<dbReference type="EMBL" id="JBBWWQ010000016">
    <property type="protein sequence ID" value="KAK8926429.1"/>
    <property type="molecule type" value="Genomic_DNA"/>
</dbReference>
<proteinExistence type="inferred from homology"/>
<evidence type="ECO:0000313" key="6">
    <source>
        <dbReference type="EMBL" id="KAK8926429.1"/>
    </source>
</evidence>
<comment type="catalytic activity">
    <reaction evidence="4">
        <text>(E)-4-coumarate + ATP + CoA = (E)-4-coumaroyl-CoA + AMP + diphosphate</text>
        <dbReference type="Rhea" id="RHEA:19641"/>
        <dbReference type="ChEBI" id="CHEBI:12876"/>
        <dbReference type="ChEBI" id="CHEBI:30616"/>
        <dbReference type="ChEBI" id="CHEBI:33019"/>
        <dbReference type="ChEBI" id="CHEBI:57287"/>
        <dbReference type="ChEBI" id="CHEBI:85008"/>
        <dbReference type="ChEBI" id="CHEBI:456215"/>
        <dbReference type="EC" id="6.2.1.12"/>
    </reaction>
    <physiologicalReaction direction="left-to-right" evidence="4">
        <dbReference type="Rhea" id="RHEA:19642"/>
    </physiologicalReaction>
</comment>
<evidence type="ECO:0000313" key="7">
    <source>
        <dbReference type="Proteomes" id="UP001418222"/>
    </source>
</evidence>
<accession>A0AAP0FZ16</accession>
<dbReference type="Gene3D" id="3.40.50.12780">
    <property type="entry name" value="N-terminal domain of ligase-like"/>
    <property type="match status" value="1"/>
</dbReference>
<comment type="caution">
    <text evidence="6">The sequence shown here is derived from an EMBL/GenBank/DDBJ whole genome shotgun (WGS) entry which is preliminary data.</text>
</comment>
<dbReference type="InterPro" id="IPR042099">
    <property type="entry name" value="ANL_N_sf"/>
</dbReference>
<evidence type="ECO:0000256" key="2">
    <source>
        <dbReference type="ARBA" id="ARBA00012959"/>
    </source>
</evidence>
<sequence>MEASFVAAVVSMHDESFVIVPRRAIDAAHCAVGQRRVLISQMQSCDCAARFRARPSGALTPIACKVQISGLPMASANGHAARKMMIASDPSDVALFLHTSGTTGGPKGVPLTQQNLTASVHNI</sequence>
<dbReference type="PANTHER" id="PTHR43201:SF5">
    <property type="entry name" value="MEDIUM-CHAIN ACYL-COA LIGASE ACSF2, MITOCHONDRIAL"/>
    <property type="match status" value="1"/>
</dbReference>
<dbReference type="GO" id="GO:0031956">
    <property type="term" value="F:medium-chain fatty acid-CoA ligase activity"/>
    <property type="evidence" value="ECO:0007669"/>
    <property type="project" value="TreeGrafter"/>
</dbReference>
<dbReference type="Pfam" id="PF00501">
    <property type="entry name" value="AMP-binding"/>
    <property type="match status" value="1"/>
</dbReference>
<organism evidence="6 7">
    <name type="scientific">Platanthera zijinensis</name>
    <dbReference type="NCBI Taxonomy" id="2320716"/>
    <lineage>
        <taxon>Eukaryota</taxon>
        <taxon>Viridiplantae</taxon>
        <taxon>Streptophyta</taxon>
        <taxon>Embryophyta</taxon>
        <taxon>Tracheophyta</taxon>
        <taxon>Spermatophyta</taxon>
        <taxon>Magnoliopsida</taxon>
        <taxon>Liliopsida</taxon>
        <taxon>Asparagales</taxon>
        <taxon>Orchidaceae</taxon>
        <taxon>Orchidoideae</taxon>
        <taxon>Orchideae</taxon>
        <taxon>Orchidinae</taxon>
        <taxon>Platanthera</taxon>
    </lineage>
</organism>
<dbReference type="SUPFAM" id="SSF56801">
    <property type="entry name" value="Acetyl-CoA synthetase-like"/>
    <property type="match status" value="1"/>
</dbReference>
<name>A0AAP0FZ16_9ASPA</name>
<dbReference type="EC" id="6.2.1.12" evidence="2"/>
<dbReference type="PANTHER" id="PTHR43201">
    <property type="entry name" value="ACYL-COA SYNTHETASE"/>
    <property type="match status" value="1"/>
</dbReference>
<protein>
    <recommendedName>
        <fullName evidence="2">4-coumarate--CoA ligase</fullName>
        <ecNumber evidence="2">6.2.1.12</ecNumber>
    </recommendedName>
</protein>
<dbReference type="InterPro" id="IPR000873">
    <property type="entry name" value="AMP-dep_synth/lig_dom"/>
</dbReference>